<reference evidence="4 5" key="1">
    <citation type="journal article" date="2018" name="Sci. Rep.">
        <title>Comparative genomics provides insights into the lifestyle and reveals functional heterogeneity of dark septate endophytic fungi.</title>
        <authorList>
            <person name="Knapp D.G."/>
            <person name="Nemeth J.B."/>
            <person name="Barry K."/>
            <person name="Hainaut M."/>
            <person name="Henrissat B."/>
            <person name="Johnson J."/>
            <person name="Kuo A."/>
            <person name="Lim J.H.P."/>
            <person name="Lipzen A."/>
            <person name="Nolan M."/>
            <person name="Ohm R.A."/>
            <person name="Tamas L."/>
            <person name="Grigoriev I.V."/>
            <person name="Spatafora J.W."/>
            <person name="Nagy L.G."/>
            <person name="Kovacs G.M."/>
        </authorList>
    </citation>
    <scope>NUCLEOTIDE SEQUENCE [LARGE SCALE GENOMIC DNA]</scope>
    <source>
        <strain evidence="4 5">DSE2036</strain>
    </source>
</reference>
<dbReference type="GO" id="GO:0004806">
    <property type="term" value="F:triacylglycerol lipase activity"/>
    <property type="evidence" value="ECO:0007669"/>
    <property type="project" value="TreeGrafter"/>
</dbReference>
<evidence type="ECO:0000256" key="2">
    <source>
        <dbReference type="ARBA" id="ARBA00023002"/>
    </source>
</evidence>
<dbReference type="Pfam" id="PF00106">
    <property type="entry name" value="adh_short"/>
    <property type="match status" value="1"/>
</dbReference>
<dbReference type="PANTHER" id="PTHR44169">
    <property type="entry name" value="NADPH-DEPENDENT 1-ACYLDIHYDROXYACETONE PHOSPHATE REDUCTASE"/>
    <property type="match status" value="1"/>
</dbReference>
<keyword evidence="5" id="KW-1185">Reference proteome</keyword>
<dbReference type="STRING" id="97972.A0A2V1DEM7"/>
<accession>A0A2V1DEM7</accession>
<dbReference type="OrthoDB" id="2102561at2759"/>
<gene>
    <name evidence="4" type="ORF">DM02DRAFT_659156</name>
</gene>
<dbReference type="PANTHER" id="PTHR44169:SF6">
    <property type="entry name" value="NADPH-DEPENDENT 1-ACYLDIHYDROXYACETONE PHOSPHATE REDUCTASE"/>
    <property type="match status" value="1"/>
</dbReference>
<dbReference type="InterPro" id="IPR002347">
    <property type="entry name" value="SDR_fam"/>
</dbReference>
<dbReference type="EMBL" id="KZ805463">
    <property type="protein sequence ID" value="PVH96475.1"/>
    <property type="molecule type" value="Genomic_DNA"/>
</dbReference>
<organism evidence="4 5">
    <name type="scientific">Periconia macrospinosa</name>
    <dbReference type="NCBI Taxonomy" id="97972"/>
    <lineage>
        <taxon>Eukaryota</taxon>
        <taxon>Fungi</taxon>
        <taxon>Dikarya</taxon>
        <taxon>Ascomycota</taxon>
        <taxon>Pezizomycotina</taxon>
        <taxon>Dothideomycetes</taxon>
        <taxon>Pleosporomycetidae</taxon>
        <taxon>Pleosporales</taxon>
        <taxon>Massarineae</taxon>
        <taxon>Periconiaceae</taxon>
        <taxon>Periconia</taxon>
    </lineage>
</organism>
<dbReference type="GO" id="GO:0005783">
    <property type="term" value="C:endoplasmic reticulum"/>
    <property type="evidence" value="ECO:0007669"/>
    <property type="project" value="TreeGrafter"/>
</dbReference>
<evidence type="ECO:0000313" key="4">
    <source>
        <dbReference type="EMBL" id="PVH96475.1"/>
    </source>
</evidence>
<evidence type="ECO:0000256" key="1">
    <source>
        <dbReference type="ARBA" id="ARBA00006484"/>
    </source>
</evidence>
<sequence>MPSPKTMLITGCSEGGIATARDISKIPTTLSAPPNVKTLTLDVCSPPSIASAHFTSNAPTLDVIVNNAGAGYTMPLLDLSIDRAKDIYDINIWGPIHLIQAFSELLIARKGRIVNISTCGAVTNTPWIGTYTSSKAAFTTLSETLRLELAPLGVSGVTIMVGTVDSKFHDNEGAFELPKEGKTSLYAPVEAQIGEWASGRATPKGVSAEEFVKMILGDVVAENAGGVVWKGPFSGSMKWMFRVAPGFVADAAMSYSQGLKELKAHYDAKEQLR</sequence>
<dbReference type="AlphaFoldDB" id="A0A2V1DEM7"/>
<dbReference type="GO" id="GO:0000140">
    <property type="term" value="F:acylglycerone-phosphate reductase (NADP+) activity"/>
    <property type="evidence" value="ECO:0007669"/>
    <property type="project" value="TreeGrafter"/>
</dbReference>
<protein>
    <submittedName>
        <fullName evidence="4">NAD(P)-binding protein</fullName>
    </submittedName>
</protein>
<dbReference type="Gene3D" id="3.40.50.720">
    <property type="entry name" value="NAD(P)-binding Rossmann-like Domain"/>
    <property type="match status" value="1"/>
</dbReference>
<dbReference type="GO" id="GO:0005811">
    <property type="term" value="C:lipid droplet"/>
    <property type="evidence" value="ECO:0007669"/>
    <property type="project" value="TreeGrafter"/>
</dbReference>
<dbReference type="GO" id="GO:0019433">
    <property type="term" value="P:triglyceride catabolic process"/>
    <property type="evidence" value="ECO:0007669"/>
    <property type="project" value="TreeGrafter"/>
</dbReference>
<evidence type="ECO:0000256" key="3">
    <source>
        <dbReference type="RuleBase" id="RU000363"/>
    </source>
</evidence>
<dbReference type="PRINTS" id="PR00081">
    <property type="entry name" value="GDHRDH"/>
</dbReference>
<keyword evidence="2" id="KW-0560">Oxidoreductase</keyword>
<dbReference type="Proteomes" id="UP000244855">
    <property type="component" value="Unassembled WGS sequence"/>
</dbReference>
<dbReference type="InterPro" id="IPR036291">
    <property type="entry name" value="NAD(P)-bd_dom_sf"/>
</dbReference>
<name>A0A2V1DEM7_9PLEO</name>
<evidence type="ECO:0000313" key="5">
    <source>
        <dbReference type="Proteomes" id="UP000244855"/>
    </source>
</evidence>
<dbReference type="GO" id="GO:0006654">
    <property type="term" value="P:phosphatidic acid biosynthetic process"/>
    <property type="evidence" value="ECO:0007669"/>
    <property type="project" value="TreeGrafter"/>
</dbReference>
<proteinExistence type="inferred from homology"/>
<dbReference type="SUPFAM" id="SSF51735">
    <property type="entry name" value="NAD(P)-binding Rossmann-fold domains"/>
    <property type="match status" value="1"/>
</dbReference>
<comment type="similarity">
    <text evidence="1 3">Belongs to the short-chain dehydrogenases/reductases (SDR) family.</text>
</comment>
<dbReference type="PRINTS" id="PR00080">
    <property type="entry name" value="SDRFAMILY"/>
</dbReference>